<feature type="domain" description="NACHT" evidence="3">
    <location>
        <begin position="106"/>
        <end position="268"/>
    </location>
</feature>
<protein>
    <submittedName>
        <fullName evidence="6">Uncharacterized protein</fullName>
    </submittedName>
</protein>
<keyword evidence="2" id="KW-0605">Phycobilisome</keyword>
<dbReference type="Pfam" id="PF22724">
    <property type="entry name" value="NCAB1"/>
    <property type="match status" value="1"/>
</dbReference>
<gene>
    <name evidence="6" type="ORF">CY0110_14068</name>
</gene>
<name>A3IUE7_9CHRO</name>
<dbReference type="Gene3D" id="1.25.10.10">
    <property type="entry name" value="Leucine-rich Repeat Variant"/>
    <property type="match status" value="3"/>
</dbReference>
<dbReference type="SUPFAM" id="SSF52540">
    <property type="entry name" value="P-loop containing nucleoside triphosphate hydrolases"/>
    <property type="match status" value="1"/>
</dbReference>
<dbReference type="RefSeq" id="WP_008277003.1">
    <property type="nucleotide sequence ID" value="NZ_AAXW01000034.1"/>
</dbReference>
<dbReference type="Pfam" id="PF13646">
    <property type="entry name" value="HEAT_2"/>
    <property type="match status" value="3"/>
</dbReference>
<proteinExistence type="predicted"/>
<dbReference type="InterPro" id="IPR054611">
    <property type="entry name" value="NCAB"/>
</dbReference>
<dbReference type="SMART" id="SM00567">
    <property type="entry name" value="EZ_HEAT"/>
    <property type="match status" value="8"/>
</dbReference>
<evidence type="ECO:0000259" key="5">
    <source>
        <dbReference type="Pfam" id="PF22730"/>
    </source>
</evidence>
<dbReference type="GO" id="GO:0016491">
    <property type="term" value="F:oxidoreductase activity"/>
    <property type="evidence" value="ECO:0007669"/>
    <property type="project" value="TreeGrafter"/>
</dbReference>
<dbReference type="Pfam" id="PF22730">
    <property type="entry name" value="NCC-H"/>
    <property type="match status" value="1"/>
</dbReference>
<keyword evidence="1" id="KW-0042">Antenna complex</keyword>
<feature type="domain" description="NACHT C-terminal Cysteine and Histidine-containing" evidence="5">
    <location>
        <begin position="1003"/>
        <end position="1031"/>
    </location>
</feature>
<dbReference type="InterPro" id="IPR054570">
    <property type="entry name" value="NCC-H_dom"/>
</dbReference>
<dbReference type="OrthoDB" id="134770at2"/>
<dbReference type="InterPro" id="IPR016024">
    <property type="entry name" value="ARM-type_fold"/>
</dbReference>
<dbReference type="SUPFAM" id="SSF48371">
    <property type="entry name" value="ARM repeat"/>
    <property type="match status" value="1"/>
</dbReference>
<dbReference type="InterPro" id="IPR011989">
    <property type="entry name" value="ARM-like"/>
</dbReference>
<sequence>MSQVHLSATEKTPSNHSIDWNKVGRLMLKYSLPINPMSTQPNNKGNQRNNLSIYLDCIQNHNGSHADSKHLKLKSSERVNGNQNQTESLFEYICDLDKKQRKIGNIAIVGESGTGKSLYLQKIAHWMLDKTDFIPIWLSVEQLTNLSLETYLTDKWLIQCSKHYRTQNKLSQQVWQESFQVLLESGRVWLLADGIDYLLAKSINDRHQSPLNVLRKERHDLIGNCHLMLTCQTVTWKMQPQALAKFDIYQTKSLDNESEIQQFVKQWFVPYSSQQENPESKENLGEKISHLLSQPDKQHLHKWLTNPLRLSLFCRFLQKNPQTLPQTAATLYQVLVDEFYQWQAETTHVTPEVQQQLNQFLTQLAFNHQHRENTSAPIVQKMIEDNRSLLSLSLQLHWLRPIGIISKQEKDNQYRFEDQTFEDYFAALAIDNWQYFLNKETVTLEIFSDQWQQVLLFWLGREDIVLEEKEALIKALISFEDECGQENFYGFRAYLMSAIALSEFPTCSLRENIIEQVFTWVLADTDSQNLSALATRQVMGDLYRPLVITHLIDLITNNPQASNQQRALYYLERLGRGNTEVIATLTQCLQTTDDEILRWQLAETLGNIDQGNPTAINVIVKALETANSESDYQKAFLGLEKIAQGEGQGVKALVRLLHHQPSPNLRRRIFQCLEIVGQGNATAIAILVQLIRTTKDETIRRQAAESLEKIDPGNPTAIAGLIKLMETTTTPSIRQEVVYSLGEVCPGNSQAITALIHLLDENEDTYLRWIAISSLGKIGLGNQKAITTLEKLIHPDEPLLIRKEALDSLGKIDPNNPTIVKASIQLMEQVDNEESYREIAENLGKIDPGNPTSINALTKLLQISRDQFILRQVAVSLGKIDPGNLEALMVLVNLIQSTRDPDIRSLAAESLGDISQGNPAAIATLIRLLETSSHLESRRCAAKSLTKIAVGNKGAIAAFLKILPTIKDQDLGKQVAEGLITILPQKQMPQVVTQLRDYLLKTNLEKYSPCYQVMWHCAQHLSYQTFTEAWHQRNLPEQLPSSSQIAEPKPAETITVFEKLRQQINNNSQLESTQIIWIESRRFIDPDNPSIDIYDQMLEQDCLAFEHGLPETLSKLRLYWHLLQRKSPKSPLILLFYEEAKDSADSSLSTHLLKSLEKFKGIIGVITRQESSGLFLFSPDDPQLGETLLHWITQKVKLSQAVTSPTRLQNRT</sequence>
<evidence type="ECO:0000313" key="7">
    <source>
        <dbReference type="Proteomes" id="UP000003781"/>
    </source>
</evidence>
<dbReference type="eggNOG" id="COG5635">
    <property type="taxonomic scope" value="Bacteria"/>
</dbReference>
<reference evidence="6 7" key="1">
    <citation type="submission" date="2007-03" db="EMBL/GenBank/DDBJ databases">
        <authorList>
            <person name="Stal L."/>
            <person name="Ferriera S."/>
            <person name="Johnson J."/>
            <person name="Kravitz S."/>
            <person name="Beeson K."/>
            <person name="Sutton G."/>
            <person name="Rogers Y.-H."/>
            <person name="Friedman R."/>
            <person name="Frazier M."/>
            <person name="Venter J.C."/>
        </authorList>
    </citation>
    <scope>NUCLEOTIDE SEQUENCE [LARGE SCALE GENOMIC DNA]</scope>
    <source>
        <strain evidence="6 7">CCY0110</strain>
    </source>
</reference>
<evidence type="ECO:0000256" key="2">
    <source>
        <dbReference type="ARBA" id="ARBA00022738"/>
    </source>
</evidence>
<dbReference type="EMBL" id="AAXW01000034">
    <property type="protein sequence ID" value="EAZ89928.1"/>
    <property type="molecule type" value="Genomic_DNA"/>
</dbReference>
<dbReference type="Proteomes" id="UP000003781">
    <property type="component" value="Unassembled WGS sequence"/>
</dbReference>
<evidence type="ECO:0000256" key="1">
    <source>
        <dbReference type="ARBA" id="ARBA00022549"/>
    </source>
</evidence>
<dbReference type="Pfam" id="PF05729">
    <property type="entry name" value="NACHT"/>
    <property type="match status" value="1"/>
</dbReference>
<keyword evidence="7" id="KW-1185">Reference proteome</keyword>
<dbReference type="eggNOG" id="COG1413">
    <property type="taxonomic scope" value="Bacteria"/>
</dbReference>
<organism evidence="6 7">
    <name type="scientific">Crocosphaera chwakensis CCY0110</name>
    <dbReference type="NCBI Taxonomy" id="391612"/>
    <lineage>
        <taxon>Bacteria</taxon>
        <taxon>Bacillati</taxon>
        <taxon>Cyanobacteriota</taxon>
        <taxon>Cyanophyceae</taxon>
        <taxon>Oscillatoriophycideae</taxon>
        <taxon>Chroococcales</taxon>
        <taxon>Aphanothecaceae</taxon>
        <taxon>Crocosphaera</taxon>
        <taxon>Crocosphaera chwakensis</taxon>
    </lineage>
</organism>
<evidence type="ECO:0000259" key="4">
    <source>
        <dbReference type="Pfam" id="PF22724"/>
    </source>
</evidence>
<dbReference type="AlphaFoldDB" id="A3IUE7"/>
<dbReference type="PANTHER" id="PTHR12697">
    <property type="entry name" value="PBS LYASE HEAT-LIKE PROTEIN"/>
    <property type="match status" value="1"/>
</dbReference>
<dbReference type="InterPro" id="IPR027417">
    <property type="entry name" value="P-loop_NTPase"/>
</dbReference>
<dbReference type="InterPro" id="IPR007111">
    <property type="entry name" value="NACHT_NTPase"/>
</dbReference>
<evidence type="ECO:0000259" key="3">
    <source>
        <dbReference type="Pfam" id="PF05729"/>
    </source>
</evidence>
<dbReference type="PANTHER" id="PTHR12697:SF40">
    <property type="entry name" value="PHYCOCYANOBILIN LYASE SUBUNIT ALPHA"/>
    <property type="match status" value="1"/>
</dbReference>
<evidence type="ECO:0000313" key="6">
    <source>
        <dbReference type="EMBL" id="EAZ89928.1"/>
    </source>
</evidence>
<dbReference type="Gene3D" id="3.40.50.300">
    <property type="entry name" value="P-loop containing nucleotide triphosphate hydrolases"/>
    <property type="match status" value="1"/>
</dbReference>
<comment type="caution">
    <text evidence="6">The sequence shown here is derived from an EMBL/GenBank/DDBJ whole genome shotgun (WGS) entry which is preliminary data.</text>
</comment>
<accession>A3IUE7</accession>
<dbReference type="InterPro" id="IPR004155">
    <property type="entry name" value="PBS_lyase_HEAT"/>
</dbReference>
<dbReference type="GO" id="GO:0030089">
    <property type="term" value="C:phycobilisome"/>
    <property type="evidence" value="ECO:0007669"/>
    <property type="project" value="UniProtKB-KW"/>
</dbReference>
<feature type="domain" description="NACHT C-terminal Alpha/Beta" evidence="4">
    <location>
        <begin position="1058"/>
        <end position="1194"/>
    </location>
</feature>